<protein>
    <recommendedName>
        <fullName evidence="3">Flagellar protein FlgN</fullName>
    </recommendedName>
</protein>
<evidence type="ECO:0000313" key="1">
    <source>
        <dbReference type="EMBL" id="MBK1712970.1"/>
    </source>
</evidence>
<organism evidence="1 2">
    <name type="scientific">Rubrivivax gelatinosus</name>
    <name type="common">Rhodocyclus gelatinosus</name>
    <name type="synonym">Rhodopseudomonas gelatinosa</name>
    <dbReference type="NCBI Taxonomy" id="28068"/>
    <lineage>
        <taxon>Bacteria</taxon>
        <taxon>Pseudomonadati</taxon>
        <taxon>Pseudomonadota</taxon>
        <taxon>Betaproteobacteria</taxon>
        <taxon>Burkholderiales</taxon>
        <taxon>Sphaerotilaceae</taxon>
        <taxon>Rubrivivax</taxon>
    </lineage>
</organism>
<reference evidence="1" key="1">
    <citation type="submission" date="2017-08" db="EMBL/GenBank/DDBJ databases">
        <authorList>
            <person name="Imhoff J.F."/>
            <person name="Rahn T."/>
            <person name="Kuenzel S."/>
            <person name="Neulinger S.C."/>
        </authorList>
    </citation>
    <scope>NUCLEOTIDE SEQUENCE</scope>
    <source>
        <strain evidence="1">IM 151</strain>
    </source>
</reference>
<gene>
    <name evidence="1" type="ORF">CKO43_09285</name>
</gene>
<reference evidence="1" key="2">
    <citation type="journal article" date="2020" name="Microorganisms">
        <title>Osmotic Adaptation and Compatible Solute Biosynthesis of Phototrophic Bacteria as Revealed from Genome Analyses.</title>
        <authorList>
            <person name="Imhoff J.F."/>
            <person name="Rahn T."/>
            <person name="Kunzel S."/>
            <person name="Keller A."/>
            <person name="Neulinger S.C."/>
        </authorList>
    </citation>
    <scope>NUCLEOTIDE SEQUENCE</scope>
    <source>
        <strain evidence="1">IM 151</strain>
    </source>
</reference>
<proteinExistence type="predicted"/>
<evidence type="ECO:0008006" key="3">
    <source>
        <dbReference type="Google" id="ProtNLM"/>
    </source>
</evidence>
<dbReference type="Proteomes" id="UP001041814">
    <property type="component" value="Unassembled WGS sequence"/>
</dbReference>
<evidence type="ECO:0000313" key="2">
    <source>
        <dbReference type="Proteomes" id="UP001041814"/>
    </source>
</evidence>
<sequence length="132" mass="13292">MLTTAAEMRALQRATELEAPLDALEQRLGALGAALATSDAVAIEDAAGELHRALAAAVEHFARAARDGGVPMPLRQRLALAGGQVAAQREALARATAALDRAIDVLLPNLGNGGYGAGGASGRNSQSGSLLA</sequence>
<dbReference type="EMBL" id="NRRU01000028">
    <property type="protein sequence ID" value="MBK1712970.1"/>
    <property type="molecule type" value="Genomic_DNA"/>
</dbReference>
<accession>A0ABS1DUV0</accession>
<comment type="caution">
    <text evidence="1">The sequence shown here is derived from an EMBL/GenBank/DDBJ whole genome shotgun (WGS) entry which is preliminary data.</text>
</comment>
<name>A0ABS1DUV0_RUBGE</name>
<keyword evidence="2" id="KW-1185">Reference proteome</keyword>